<sequence length="176" mass="19814">MAESNCCVLPQANSAYYFSLRHTTPLLTELTSAVTCTQVKQCILFPAPRQLPSSTQPLVPFSHMRVTTLQSLHTGKTVHTISPCTIPPLPRHRVTYCSHFTQSNYCSHFIQVNSAYYFATTPSLHSLATEVTTASHFTQSNYCSHFTQVKRSAYYFSLRHPSTPSPQSNYCSHFTQ</sequence>
<name>A0AAE1AXX6_9GAST</name>
<dbReference type="EMBL" id="JAWDGP010001006">
    <property type="protein sequence ID" value="KAK3795715.1"/>
    <property type="molecule type" value="Genomic_DNA"/>
</dbReference>
<organism evidence="1 2">
    <name type="scientific">Elysia crispata</name>
    <name type="common">lettuce slug</name>
    <dbReference type="NCBI Taxonomy" id="231223"/>
    <lineage>
        <taxon>Eukaryota</taxon>
        <taxon>Metazoa</taxon>
        <taxon>Spiralia</taxon>
        <taxon>Lophotrochozoa</taxon>
        <taxon>Mollusca</taxon>
        <taxon>Gastropoda</taxon>
        <taxon>Heterobranchia</taxon>
        <taxon>Euthyneura</taxon>
        <taxon>Panpulmonata</taxon>
        <taxon>Sacoglossa</taxon>
        <taxon>Placobranchoidea</taxon>
        <taxon>Plakobranchidae</taxon>
        <taxon>Elysia</taxon>
    </lineage>
</organism>
<reference evidence="1" key="1">
    <citation type="journal article" date="2023" name="G3 (Bethesda)">
        <title>A reference genome for the long-term kleptoplast-retaining sea slug Elysia crispata morphotype clarki.</title>
        <authorList>
            <person name="Eastman K.E."/>
            <person name="Pendleton A.L."/>
            <person name="Shaikh M.A."/>
            <person name="Suttiyut T."/>
            <person name="Ogas R."/>
            <person name="Tomko P."/>
            <person name="Gavelis G."/>
            <person name="Widhalm J.R."/>
            <person name="Wisecaver J.H."/>
        </authorList>
    </citation>
    <scope>NUCLEOTIDE SEQUENCE</scope>
    <source>
        <strain evidence="1">ECLA1</strain>
    </source>
</reference>
<gene>
    <name evidence="1" type="ORF">RRG08_000915</name>
</gene>
<keyword evidence="2" id="KW-1185">Reference proteome</keyword>
<dbReference type="Proteomes" id="UP001283361">
    <property type="component" value="Unassembled WGS sequence"/>
</dbReference>
<protein>
    <submittedName>
        <fullName evidence="1">Uncharacterized protein</fullName>
    </submittedName>
</protein>
<evidence type="ECO:0000313" key="2">
    <source>
        <dbReference type="Proteomes" id="UP001283361"/>
    </source>
</evidence>
<dbReference type="AlphaFoldDB" id="A0AAE1AXX6"/>
<evidence type="ECO:0000313" key="1">
    <source>
        <dbReference type="EMBL" id="KAK3795715.1"/>
    </source>
</evidence>
<comment type="caution">
    <text evidence="1">The sequence shown here is derived from an EMBL/GenBank/DDBJ whole genome shotgun (WGS) entry which is preliminary data.</text>
</comment>
<proteinExistence type="predicted"/>
<accession>A0AAE1AXX6</accession>
<feature type="non-terminal residue" evidence="1">
    <location>
        <position position="1"/>
    </location>
</feature>